<dbReference type="InterPro" id="IPR051681">
    <property type="entry name" value="Ser/Thr_Kinases-Pseudokinases"/>
</dbReference>
<keyword evidence="2 3" id="KW-0067">ATP-binding</keyword>
<feature type="compositionally biased region" description="Polar residues" evidence="4">
    <location>
        <begin position="607"/>
        <end position="623"/>
    </location>
</feature>
<proteinExistence type="predicted"/>
<evidence type="ECO:0000256" key="2">
    <source>
        <dbReference type="ARBA" id="ARBA00022840"/>
    </source>
</evidence>
<dbReference type="InterPro" id="IPR011009">
    <property type="entry name" value="Kinase-like_dom_sf"/>
</dbReference>
<dbReference type="Pfam" id="PF00069">
    <property type="entry name" value="Pkinase"/>
    <property type="match status" value="1"/>
</dbReference>
<feature type="region of interest" description="Disordered" evidence="4">
    <location>
        <begin position="607"/>
        <end position="636"/>
    </location>
</feature>
<evidence type="ECO:0000256" key="3">
    <source>
        <dbReference type="PROSITE-ProRule" id="PRU10141"/>
    </source>
</evidence>
<dbReference type="SMART" id="SM00220">
    <property type="entry name" value="S_TKc"/>
    <property type="match status" value="1"/>
</dbReference>
<reference evidence="6 7" key="1">
    <citation type="submission" date="2024-02" db="EMBL/GenBank/DDBJ databases">
        <authorList>
            <person name="Daric V."/>
            <person name="Darras S."/>
        </authorList>
    </citation>
    <scope>NUCLEOTIDE SEQUENCE [LARGE SCALE GENOMIC DNA]</scope>
</reference>
<keyword evidence="7" id="KW-1185">Reference proteome</keyword>
<protein>
    <recommendedName>
        <fullName evidence="5">Protein kinase domain-containing protein</fullName>
    </recommendedName>
</protein>
<sequence>MSSSTVELAKKLYDDLTKEAEILKDILPAEKHATLGEICVSAKELLQKLQDEDENLSPEDVNLPDILESGHLVGSGSFGDVYYTKLKRDVPAAVKILKSGAKEENKLDMKREIDLLRKFRHDNIVAYRGKGIYNGRLFLAMEYIKETLLDFINLSVSDDSCGLSAFLTWHIGSQIASGLNFLHSLRFVHKDLKPDNILLDTSPLHPRAKLCDFGCSHHESSNKGHIRYRSPEDAKSINELMKGDVFCFGLIVLHTRTGKRPWDGDSTNKLEGRLHEVVQQGSKEWHIGDIKVSDDIIGGDLGKLIRQCCLEANERPTFTELIGEFFDKENPFKLKETKGEFFSCGFLTNTNIFVADSAVVEGNTNIISLPTYQKEDLLCEVQVKAESKIPVEMQEQKLYFERNRNYKKMAKERVIDNNPIIALKNIVTDRAGDEEKQRITLSFIQSDYCHHRAMRDVWKSFDESQKNKILSCKSDVHELYSTSFGLHVAVLTNEGNGKRKFVFTQRSNRKGLASPGAFTCGAVESCSVKDYDKDHSGAALIKNGIAQVSLLRTAARGLHEELGLKLVESDYSAIHLNTVYLKFDNHEWGMCGFVDLASDQEAFSNGSFKHTKDSNTGQNSQSKEPNRNDASALRKDVAAASDKTGRACLVHMNIWGEVMKMSFKGDVIPHKSKVEVGITNLLIQMIWIWSLPNTELPLSSSNNSSTVEILER</sequence>
<dbReference type="InterPro" id="IPR008271">
    <property type="entry name" value="Ser/Thr_kinase_AS"/>
</dbReference>
<evidence type="ECO:0000256" key="1">
    <source>
        <dbReference type="ARBA" id="ARBA00022741"/>
    </source>
</evidence>
<dbReference type="SUPFAM" id="SSF56112">
    <property type="entry name" value="Protein kinase-like (PK-like)"/>
    <property type="match status" value="1"/>
</dbReference>
<feature type="compositionally biased region" description="Basic and acidic residues" evidence="4">
    <location>
        <begin position="624"/>
        <end position="636"/>
    </location>
</feature>
<dbReference type="InterPro" id="IPR017441">
    <property type="entry name" value="Protein_kinase_ATP_BS"/>
</dbReference>
<feature type="binding site" evidence="3">
    <location>
        <position position="95"/>
    </location>
    <ligand>
        <name>ATP</name>
        <dbReference type="ChEBI" id="CHEBI:30616"/>
    </ligand>
</feature>
<evidence type="ECO:0000256" key="4">
    <source>
        <dbReference type="SAM" id="MobiDB-lite"/>
    </source>
</evidence>
<dbReference type="InterPro" id="IPR000719">
    <property type="entry name" value="Prot_kinase_dom"/>
</dbReference>
<feature type="domain" description="Protein kinase" evidence="5">
    <location>
        <begin position="67"/>
        <end position="326"/>
    </location>
</feature>
<evidence type="ECO:0000313" key="7">
    <source>
        <dbReference type="Proteomes" id="UP001642483"/>
    </source>
</evidence>
<dbReference type="PROSITE" id="PS00108">
    <property type="entry name" value="PROTEIN_KINASE_ST"/>
    <property type="match status" value="1"/>
</dbReference>
<comment type="caution">
    <text evidence="6">The sequence shown here is derived from an EMBL/GenBank/DDBJ whole genome shotgun (WGS) entry which is preliminary data.</text>
</comment>
<gene>
    <name evidence="6" type="ORF">CVLEPA_LOCUS27825</name>
</gene>
<dbReference type="PANTHER" id="PTHR44329">
    <property type="entry name" value="SERINE/THREONINE-PROTEIN KINASE TNNI3K-RELATED"/>
    <property type="match status" value="1"/>
</dbReference>
<organism evidence="6 7">
    <name type="scientific">Clavelina lepadiformis</name>
    <name type="common">Light-bulb sea squirt</name>
    <name type="synonym">Ascidia lepadiformis</name>
    <dbReference type="NCBI Taxonomy" id="159417"/>
    <lineage>
        <taxon>Eukaryota</taxon>
        <taxon>Metazoa</taxon>
        <taxon>Chordata</taxon>
        <taxon>Tunicata</taxon>
        <taxon>Ascidiacea</taxon>
        <taxon>Aplousobranchia</taxon>
        <taxon>Clavelinidae</taxon>
        <taxon>Clavelina</taxon>
    </lineage>
</organism>
<dbReference type="Proteomes" id="UP001642483">
    <property type="component" value="Unassembled WGS sequence"/>
</dbReference>
<accession>A0ABP0GW24</accession>
<keyword evidence="1 3" id="KW-0547">Nucleotide-binding</keyword>
<evidence type="ECO:0000259" key="5">
    <source>
        <dbReference type="PROSITE" id="PS50011"/>
    </source>
</evidence>
<dbReference type="PROSITE" id="PS50011">
    <property type="entry name" value="PROTEIN_KINASE_DOM"/>
    <property type="match status" value="1"/>
</dbReference>
<evidence type="ECO:0000313" key="6">
    <source>
        <dbReference type="EMBL" id="CAK8694455.1"/>
    </source>
</evidence>
<dbReference type="EMBL" id="CAWYQH010000141">
    <property type="protein sequence ID" value="CAK8694455.1"/>
    <property type="molecule type" value="Genomic_DNA"/>
</dbReference>
<dbReference type="Gene3D" id="1.10.510.10">
    <property type="entry name" value="Transferase(Phosphotransferase) domain 1"/>
    <property type="match status" value="1"/>
</dbReference>
<dbReference type="PROSITE" id="PS00107">
    <property type="entry name" value="PROTEIN_KINASE_ATP"/>
    <property type="match status" value="1"/>
</dbReference>
<name>A0ABP0GW24_CLALP</name>